<dbReference type="EMBL" id="CAJZBQ010000008">
    <property type="protein sequence ID" value="CAG9312627.1"/>
    <property type="molecule type" value="Genomic_DNA"/>
</dbReference>
<dbReference type="PROSITE" id="PS00973">
    <property type="entry name" value="USP_2"/>
    <property type="match status" value="1"/>
</dbReference>
<dbReference type="InterPro" id="IPR050185">
    <property type="entry name" value="Ub_carboxyl-term_hydrolase"/>
</dbReference>
<dbReference type="SUPFAM" id="SSF143791">
    <property type="entry name" value="DUSP-like"/>
    <property type="match status" value="1"/>
</dbReference>
<evidence type="ECO:0000259" key="2">
    <source>
        <dbReference type="PROSITE" id="PS51283"/>
    </source>
</evidence>
<dbReference type="PROSITE" id="PS50235">
    <property type="entry name" value="USP_3"/>
    <property type="match status" value="1"/>
</dbReference>
<dbReference type="InterPro" id="IPR035927">
    <property type="entry name" value="DUSP-like_sf"/>
</dbReference>
<dbReference type="PANTHER" id="PTHR21646">
    <property type="entry name" value="UBIQUITIN CARBOXYL-TERMINAL HYDROLASE"/>
    <property type="match status" value="1"/>
</dbReference>
<feature type="domain" description="DUSP" evidence="2">
    <location>
        <begin position="192"/>
        <end position="318"/>
    </location>
</feature>
<dbReference type="InterPro" id="IPR038765">
    <property type="entry name" value="Papain-like_cys_pep_sf"/>
</dbReference>
<feature type="domain" description="USP" evidence="1">
    <location>
        <begin position="490"/>
        <end position="1131"/>
    </location>
</feature>
<dbReference type="GO" id="GO:0004843">
    <property type="term" value="F:cysteine-type deubiquitinase activity"/>
    <property type="evidence" value="ECO:0007669"/>
    <property type="project" value="InterPro"/>
</dbReference>
<dbReference type="InterPro" id="IPR006615">
    <property type="entry name" value="Pept_C19_DUSP"/>
</dbReference>
<dbReference type="GO" id="GO:0016579">
    <property type="term" value="P:protein deubiquitination"/>
    <property type="evidence" value="ECO:0007669"/>
    <property type="project" value="InterPro"/>
</dbReference>
<accession>A0AAU9IGM1</accession>
<evidence type="ECO:0000259" key="1">
    <source>
        <dbReference type="PROSITE" id="PS50235"/>
    </source>
</evidence>
<organism evidence="3 4">
    <name type="scientific">Blepharisma stoltei</name>
    <dbReference type="NCBI Taxonomy" id="1481888"/>
    <lineage>
        <taxon>Eukaryota</taxon>
        <taxon>Sar</taxon>
        <taxon>Alveolata</taxon>
        <taxon>Ciliophora</taxon>
        <taxon>Postciliodesmatophora</taxon>
        <taxon>Heterotrichea</taxon>
        <taxon>Heterotrichida</taxon>
        <taxon>Blepharismidae</taxon>
        <taxon>Blepharisma</taxon>
    </lineage>
</organism>
<comment type="caution">
    <text evidence="3">The sequence shown here is derived from an EMBL/GenBank/DDBJ whole genome shotgun (WGS) entry which is preliminary data.</text>
</comment>
<dbReference type="PROSITE" id="PS00972">
    <property type="entry name" value="USP_1"/>
    <property type="match status" value="1"/>
</dbReference>
<dbReference type="Pfam" id="PF06337">
    <property type="entry name" value="DUSP"/>
    <property type="match status" value="1"/>
</dbReference>
<keyword evidence="4" id="KW-1185">Reference proteome</keyword>
<reference evidence="3" key="1">
    <citation type="submission" date="2021-09" db="EMBL/GenBank/DDBJ databases">
        <authorList>
            <consortium name="AG Swart"/>
            <person name="Singh M."/>
            <person name="Singh A."/>
            <person name="Seah K."/>
            <person name="Emmerich C."/>
        </authorList>
    </citation>
    <scope>NUCLEOTIDE SEQUENCE</scope>
    <source>
        <strain evidence="3">ATCC30299</strain>
    </source>
</reference>
<dbReference type="SUPFAM" id="SSF47473">
    <property type="entry name" value="EF-hand"/>
    <property type="match status" value="1"/>
</dbReference>
<sequence>MGSCIGSKSKAREKSTVVPKKTNIIEYNTKLDRLGSAQLELLKSKFREAQTDSGIDLKGFKKLLPLLKDLPEEIIKSSFKIFDIDSFGYISWYNLCLTVSQYFVGHRDEKCKFLFKTFDLKNTEKLDTEEIKLLQNYCENFLREDIDFSKNNENLFENCINQKKLLGFQEFRTWALENLELHLILQPFEIIPSPISEREVIKTLFAEAEKNGLKEGDIWNVISSRWLDAWKKYVNFSCEDHNEQELEKIPSLRMIRSKSVVQGSRPIEIDNYDLQDPNCELKLLDELRGEHFKVIPNPAWKELLSWYGGGPEFNREVISNYENLEIELYPQIFKVTVKKAGLSINKKPNYIAISKKKTIRDVLDIFKANFIEDNMSLILIDGEARQLLNPQWRIEDITLPSISQCVLELGEIRNSTLFEEDDNEFSIGDPVEYYDHGYWMSGTLNEIKNDEYIIGAGWMKKSVSIPHCEKCRIRKPNRIQVDNNAIKGAAGLNNIGNTCFMNSILQAIRYTPLLNHFFSSQAHIKHINLKNPNGSKGKISAELQLILQEILNGTEPSYRPISFLNTFSQIYPEFQGYEQHDSHEFLRILLDSLHEDLNRRTENAEQSQILSLNNPTLEEEKKVSQEQWELLQGYRGSVISDLCGGQTRNVLKCEKCENITTLFEMFMDLSIPLPNEQSEVPLKIVIVSKSPNPIVRFSIKLKKNSEIQDFFEKLQTFSGISHQNFLFAHVNHCFSYELFFPKSLQECFATEDSEIYAFEVVWDIEQAENAGRFTLQREAPVTWRQQLVRGQQVDVNSAEFGWIEGQISDIRGMNVEIVLNTEIPSVASFSRYDESLSPLRSHTTNNNKMVHLLMLHSRKAILAYDFFGIPQVISIGNWYTWRDLRDQIETLCKEVTIRTYFTPKSSNLSIYLFTKDMKCALCSKENCQGCEFPKNNGKLKWLEQNQRGVFICIFWRNPELYKFTIAKEIEDLAALTIYQCLEKFTETETLEAKCEKCNFDKKQSQTEIWRVPDILIIHLKRFSFNGRRFKKLTNLVTFPLTYLDLSSIMSITENKAGVTVSTAKENYMYDLYAVVNHTGSVEAGHYTCFCLNTENEKRWLYYDDNLVFEVTGDIENEIVTSKAYILFYRRQRFASSNVVNLSAIEANRS</sequence>
<dbReference type="InterPro" id="IPR011992">
    <property type="entry name" value="EF-hand-dom_pair"/>
</dbReference>
<dbReference type="Gene3D" id="3.90.70.10">
    <property type="entry name" value="Cysteine proteinases"/>
    <property type="match status" value="2"/>
</dbReference>
<dbReference type="Pfam" id="PF00443">
    <property type="entry name" value="UCH"/>
    <property type="match status" value="1"/>
</dbReference>
<evidence type="ECO:0000313" key="4">
    <source>
        <dbReference type="Proteomes" id="UP001162131"/>
    </source>
</evidence>
<dbReference type="InterPro" id="IPR001394">
    <property type="entry name" value="Peptidase_C19_UCH"/>
</dbReference>
<evidence type="ECO:0000313" key="3">
    <source>
        <dbReference type="EMBL" id="CAG9312627.1"/>
    </source>
</evidence>
<dbReference type="SUPFAM" id="SSF54001">
    <property type="entry name" value="Cysteine proteinases"/>
    <property type="match status" value="1"/>
</dbReference>
<dbReference type="Gene3D" id="1.10.238.10">
    <property type="entry name" value="EF-hand"/>
    <property type="match status" value="1"/>
</dbReference>
<proteinExistence type="predicted"/>
<dbReference type="SMART" id="SM00695">
    <property type="entry name" value="DUSP"/>
    <property type="match status" value="1"/>
</dbReference>
<dbReference type="AlphaFoldDB" id="A0AAU9IGM1"/>
<dbReference type="Proteomes" id="UP001162131">
    <property type="component" value="Unassembled WGS sequence"/>
</dbReference>
<dbReference type="Gene3D" id="3.30.2230.10">
    <property type="entry name" value="DUSP-like"/>
    <property type="match status" value="1"/>
</dbReference>
<evidence type="ECO:0008006" key="5">
    <source>
        <dbReference type="Google" id="ProtNLM"/>
    </source>
</evidence>
<dbReference type="InterPro" id="IPR028889">
    <property type="entry name" value="USP"/>
</dbReference>
<name>A0AAU9IGM1_9CILI</name>
<protein>
    <recommendedName>
        <fullName evidence="5">Ubiquitinyl hydrolase 1</fullName>
    </recommendedName>
</protein>
<dbReference type="PROSITE" id="PS51283">
    <property type="entry name" value="DUSP"/>
    <property type="match status" value="1"/>
</dbReference>
<gene>
    <name evidence="3" type="ORF">BSTOLATCC_MIC7154</name>
</gene>
<dbReference type="InterPro" id="IPR018200">
    <property type="entry name" value="USP_CS"/>
</dbReference>